<organism evidence="3 4">
    <name type="scientific">Monoraphidium neglectum</name>
    <dbReference type="NCBI Taxonomy" id="145388"/>
    <lineage>
        <taxon>Eukaryota</taxon>
        <taxon>Viridiplantae</taxon>
        <taxon>Chlorophyta</taxon>
        <taxon>core chlorophytes</taxon>
        <taxon>Chlorophyceae</taxon>
        <taxon>CS clade</taxon>
        <taxon>Sphaeropleales</taxon>
        <taxon>Selenastraceae</taxon>
        <taxon>Monoraphidium</taxon>
    </lineage>
</organism>
<dbReference type="RefSeq" id="XP_013898843.1">
    <property type="nucleotide sequence ID" value="XM_014043389.1"/>
</dbReference>
<dbReference type="GO" id="GO:0004175">
    <property type="term" value="F:endopeptidase activity"/>
    <property type="evidence" value="ECO:0007669"/>
    <property type="project" value="TreeGrafter"/>
</dbReference>
<dbReference type="SMART" id="SM00228">
    <property type="entry name" value="PDZ"/>
    <property type="match status" value="1"/>
</dbReference>
<evidence type="ECO:0000256" key="1">
    <source>
        <dbReference type="SAM" id="MobiDB-lite"/>
    </source>
</evidence>
<accession>A0A0D2KX14</accession>
<feature type="compositionally biased region" description="Low complexity" evidence="1">
    <location>
        <begin position="204"/>
        <end position="214"/>
    </location>
</feature>
<dbReference type="Gene3D" id="3.30.750.44">
    <property type="match status" value="1"/>
</dbReference>
<dbReference type="InterPro" id="IPR001478">
    <property type="entry name" value="PDZ"/>
</dbReference>
<dbReference type="Gene3D" id="2.30.42.10">
    <property type="match status" value="1"/>
</dbReference>
<gene>
    <name evidence="3" type="ORF">MNEG_8140</name>
</gene>
<proteinExistence type="predicted"/>
<feature type="region of interest" description="Disordered" evidence="1">
    <location>
        <begin position="196"/>
        <end position="230"/>
    </location>
</feature>
<dbReference type="EMBL" id="KK101734">
    <property type="protein sequence ID" value="KIY99823.1"/>
    <property type="molecule type" value="Genomic_DNA"/>
</dbReference>
<sequence length="268" mass="27475">MEDGILEAARQVGARLDSAVDAISSTLDGPNVKASESVQRSAETLINEVWAVVDASYMDARQAGFDRGQWAALRDRALARKYKDTAAVHRAVRDMVARGLPDPYCRWVPPSEFAAMKKYDVTGVGLNLGTAEEYVKKTGRELPGNRGAYEGDVWVVGISKGSAADLAGLEQGDQLVAVGGRGLGGASPFQAAAMISEPPDADDAPPALAASSGADGAGGDGGGGGGGLVGLRVRKASGRVEEYTVARPSVQLASPLHGARAAGRGGGD</sequence>
<dbReference type="GeneID" id="25741016"/>
<dbReference type="PANTHER" id="PTHR32060:SF22">
    <property type="entry name" value="CARBOXYL-TERMINAL-PROCESSING PEPTIDASE 3, CHLOROPLASTIC"/>
    <property type="match status" value="1"/>
</dbReference>
<reference evidence="3 4" key="1">
    <citation type="journal article" date="2013" name="BMC Genomics">
        <title>Reconstruction of the lipid metabolism for the microalga Monoraphidium neglectum from its genome sequence reveals characteristics suitable for biofuel production.</title>
        <authorList>
            <person name="Bogen C."/>
            <person name="Al-Dilaimi A."/>
            <person name="Albersmeier A."/>
            <person name="Wichmann J."/>
            <person name="Grundmann M."/>
            <person name="Rupp O."/>
            <person name="Lauersen K.J."/>
            <person name="Blifernez-Klassen O."/>
            <person name="Kalinowski J."/>
            <person name="Goesmann A."/>
            <person name="Mussgnug J.H."/>
            <person name="Kruse O."/>
        </authorList>
    </citation>
    <scope>NUCLEOTIDE SEQUENCE [LARGE SCALE GENOMIC DNA]</scope>
    <source>
        <strain evidence="3 4">SAG 48.87</strain>
    </source>
</reference>
<dbReference type="PANTHER" id="PTHR32060">
    <property type="entry name" value="TAIL-SPECIFIC PROTEASE"/>
    <property type="match status" value="1"/>
</dbReference>
<dbReference type="KEGG" id="mng:MNEG_8140"/>
<evidence type="ECO:0000313" key="4">
    <source>
        <dbReference type="Proteomes" id="UP000054498"/>
    </source>
</evidence>
<dbReference type="STRING" id="145388.A0A0D2KX14"/>
<dbReference type="OrthoDB" id="43580at2759"/>
<dbReference type="AlphaFoldDB" id="A0A0D2KX14"/>
<evidence type="ECO:0000259" key="2">
    <source>
        <dbReference type="PROSITE" id="PS50106"/>
    </source>
</evidence>
<dbReference type="Proteomes" id="UP000054498">
    <property type="component" value="Unassembled WGS sequence"/>
</dbReference>
<keyword evidence="4" id="KW-1185">Reference proteome</keyword>
<dbReference type="InterPro" id="IPR036034">
    <property type="entry name" value="PDZ_sf"/>
</dbReference>
<name>A0A0D2KX14_9CHLO</name>
<feature type="domain" description="PDZ" evidence="2">
    <location>
        <begin position="123"/>
        <end position="197"/>
    </location>
</feature>
<feature type="compositionally biased region" description="Gly residues" evidence="1">
    <location>
        <begin position="215"/>
        <end position="229"/>
    </location>
</feature>
<dbReference type="SUPFAM" id="SSF50156">
    <property type="entry name" value="PDZ domain-like"/>
    <property type="match status" value="1"/>
</dbReference>
<evidence type="ECO:0000313" key="3">
    <source>
        <dbReference type="EMBL" id="KIY99823.1"/>
    </source>
</evidence>
<protein>
    <recommendedName>
        <fullName evidence="2">PDZ domain-containing protein</fullName>
    </recommendedName>
</protein>
<dbReference type="PROSITE" id="PS50106">
    <property type="entry name" value="PDZ"/>
    <property type="match status" value="1"/>
</dbReference>